<organism evidence="1 2">
    <name type="scientific">Gymnopilus junonius</name>
    <name type="common">Spectacular rustgill mushroom</name>
    <name type="synonym">Gymnopilus spectabilis subsp. junonius</name>
    <dbReference type="NCBI Taxonomy" id="109634"/>
    <lineage>
        <taxon>Eukaryota</taxon>
        <taxon>Fungi</taxon>
        <taxon>Dikarya</taxon>
        <taxon>Basidiomycota</taxon>
        <taxon>Agaricomycotina</taxon>
        <taxon>Agaricomycetes</taxon>
        <taxon>Agaricomycetidae</taxon>
        <taxon>Agaricales</taxon>
        <taxon>Agaricineae</taxon>
        <taxon>Hymenogastraceae</taxon>
        <taxon>Gymnopilus</taxon>
    </lineage>
</organism>
<evidence type="ECO:0000313" key="2">
    <source>
        <dbReference type="Proteomes" id="UP000724874"/>
    </source>
</evidence>
<gene>
    <name evidence="1" type="ORF">CPB84DRAFT_1763076</name>
</gene>
<dbReference type="Gene3D" id="3.30.230.90">
    <property type="match status" value="1"/>
</dbReference>
<evidence type="ECO:0000313" key="1">
    <source>
        <dbReference type="EMBL" id="KAF8910992.1"/>
    </source>
</evidence>
<proteinExistence type="predicted"/>
<protein>
    <submittedName>
        <fullName evidence="1">Uncharacterized protein</fullName>
    </submittedName>
</protein>
<reference evidence="1" key="1">
    <citation type="submission" date="2020-11" db="EMBL/GenBank/DDBJ databases">
        <authorList>
            <consortium name="DOE Joint Genome Institute"/>
            <person name="Ahrendt S."/>
            <person name="Riley R."/>
            <person name="Andreopoulos W."/>
            <person name="LaButti K."/>
            <person name="Pangilinan J."/>
            <person name="Ruiz-duenas F.J."/>
            <person name="Barrasa J.M."/>
            <person name="Sanchez-Garcia M."/>
            <person name="Camarero S."/>
            <person name="Miyauchi S."/>
            <person name="Serrano A."/>
            <person name="Linde D."/>
            <person name="Babiker R."/>
            <person name="Drula E."/>
            <person name="Ayuso-Fernandez I."/>
            <person name="Pacheco R."/>
            <person name="Padilla G."/>
            <person name="Ferreira P."/>
            <person name="Barriuso J."/>
            <person name="Kellner H."/>
            <person name="Castanera R."/>
            <person name="Alfaro M."/>
            <person name="Ramirez L."/>
            <person name="Pisabarro A.G."/>
            <person name="Kuo A."/>
            <person name="Tritt A."/>
            <person name="Lipzen A."/>
            <person name="He G."/>
            <person name="Yan M."/>
            <person name="Ng V."/>
            <person name="Cullen D."/>
            <person name="Martin F."/>
            <person name="Rosso M.-N."/>
            <person name="Henrissat B."/>
            <person name="Hibbett D."/>
            <person name="Martinez A.T."/>
            <person name="Grigoriev I.V."/>
        </authorList>
    </citation>
    <scope>NUCLEOTIDE SEQUENCE</scope>
    <source>
        <strain evidence="1">AH 44721</strain>
    </source>
</reference>
<dbReference type="InterPro" id="IPR053720">
    <property type="entry name" value="Psm_Assembly_Chaperone"/>
</dbReference>
<keyword evidence="2" id="KW-1185">Reference proteome</keyword>
<dbReference type="AlphaFoldDB" id="A0A9P5NZZ5"/>
<name>A0A9P5NZZ5_GYMJU</name>
<sequence>MGNLVPIYSFLQDILREYKPIHLQIQATLPSTVPLILPARDSDHPDTLVLPEPSPAIQLTSLLGSAPSEHLQTLYSLYASQIATIVWTEEAQHGLDGQRRSVVVGLALNKNERDGGGETEVFESVMSMLHDLLVLMTNFLRS</sequence>
<comment type="caution">
    <text evidence="1">The sequence shown here is derived from an EMBL/GenBank/DDBJ whole genome shotgun (WGS) entry which is preliminary data.</text>
</comment>
<dbReference type="Proteomes" id="UP000724874">
    <property type="component" value="Unassembled WGS sequence"/>
</dbReference>
<accession>A0A9P5NZZ5</accession>
<dbReference type="OrthoDB" id="5593278at2759"/>
<dbReference type="EMBL" id="JADNYJ010000005">
    <property type="protein sequence ID" value="KAF8910992.1"/>
    <property type="molecule type" value="Genomic_DNA"/>
</dbReference>